<protein>
    <submittedName>
        <fullName evidence="1">Uncharacterized protein</fullName>
    </submittedName>
</protein>
<dbReference type="AlphaFoldDB" id="A0A0L0P1U8"/>
<evidence type="ECO:0000313" key="1">
    <source>
        <dbReference type="EMBL" id="KNE00352.1"/>
    </source>
</evidence>
<organism evidence="1 2">
    <name type="scientific">Candidozyma auris</name>
    <name type="common">Yeast</name>
    <name type="synonym">Candida auris</name>
    <dbReference type="NCBI Taxonomy" id="498019"/>
    <lineage>
        <taxon>Eukaryota</taxon>
        <taxon>Fungi</taxon>
        <taxon>Dikarya</taxon>
        <taxon>Ascomycota</taxon>
        <taxon>Saccharomycotina</taxon>
        <taxon>Pichiomycetes</taxon>
        <taxon>Metschnikowiaceae</taxon>
        <taxon>Candidozyma</taxon>
    </lineage>
</organism>
<dbReference type="Proteomes" id="UP000037122">
    <property type="component" value="Unassembled WGS sequence"/>
</dbReference>
<gene>
    <name evidence="1" type="ORF">QG37_02377</name>
</gene>
<dbReference type="EMBL" id="LGST01000018">
    <property type="protein sequence ID" value="KNE00352.1"/>
    <property type="molecule type" value="Genomic_DNA"/>
</dbReference>
<proteinExistence type="predicted"/>
<evidence type="ECO:0000313" key="2">
    <source>
        <dbReference type="Proteomes" id="UP000037122"/>
    </source>
</evidence>
<sequence>MEGFKECDDDLLMNQVRVCFSCLEICVNFLGFVALKAEHLQDFQVTDSQNYLDAAMTPQEI</sequence>
<comment type="caution">
    <text evidence="1">The sequence shown here is derived from an EMBL/GenBank/DDBJ whole genome shotgun (WGS) entry which is preliminary data.</text>
</comment>
<accession>A0A0L0P1U8</accession>
<reference evidence="2" key="1">
    <citation type="journal article" date="2015" name="BMC Genomics">
        <title>Draft genome of a commonly misdiagnosed multidrug resistant pathogen Candida auris.</title>
        <authorList>
            <person name="Chatterjee S."/>
            <person name="Alampalli S.V."/>
            <person name="Nageshan R.K."/>
            <person name="Chettiar S.T."/>
            <person name="Joshi S."/>
            <person name="Tatu U.S."/>
        </authorList>
    </citation>
    <scope>NUCLEOTIDE SEQUENCE [LARGE SCALE GENOMIC DNA]</scope>
    <source>
        <strain evidence="2">6684</strain>
    </source>
</reference>
<dbReference type="VEuPathDB" id="FungiDB:QG37_02377"/>
<name>A0A0L0P1U8_CANAR</name>